<proteinExistence type="predicted"/>
<organism evidence="2 3">
    <name type="scientific">Fictibacillus barbaricus</name>
    <dbReference type="NCBI Taxonomy" id="182136"/>
    <lineage>
        <taxon>Bacteria</taxon>
        <taxon>Bacillati</taxon>
        <taxon>Bacillota</taxon>
        <taxon>Bacilli</taxon>
        <taxon>Bacillales</taxon>
        <taxon>Fictibacillaceae</taxon>
        <taxon>Fictibacillus</taxon>
    </lineage>
</organism>
<feature type="transmembrane region" description="Helical" evidence="1">
    <location>
        <begin position="36"/>
        <end position="59"/>
    </location>
</feature>
<name>A0ABS2ZG31_9BACL</name>
<keyword evidence="1" id="KW-0812">Transmembrane</keyword>
<reference evidence="2 3" key="1">
    <citation type="submission" date="2021-01" db="EMBL/GenBank/DDBJ databases">
        <title>Genome Sequencing of Type Strains.</title>
        <authorList>
            <person name="Lemaire J.F."/>
            <person name="Inderbitzin P."/>
            <person name="Collins S.B."/>
            <person name="Wespe N."/>
            <person name="Knight-Connoni V."/>
        </authorList>
    </citation>
    <scope>NUCLEOTIDE SEQUENCE [LARGE SCALE GENOMIC DNA]</scope>
    <source>
        <strain evidence="2 3">DSM 14730</strain>
    </source>
</reference>
<evidence type="ECO:0000256" key="1">
    <source>
        <dbReference type="SAM" id="Phobius"/>
    </source>
</evidence>
<protein>
    <submittedName>
        <fullName evidence="2">Uncharacterized protein</fullName>
    </submittedName>
</protein>
<keyword evidence="1" id="KW-1133">Transmembrane helix</keyword>
<evidence type="ECO:0000313" key="3">
    <source>
        <dbReference type="Proteomes" id="UP001319060"/>
    </source>
</evidence>
<evidence type="ECO:0000313" key="2">
    <source>
        <dbReference type="EMBL" id="MBN3546298.1"/>
    </source>
</evidence>
<comment type="caution">
    <text evidence="2">The sequence shown here is derived from an EMBL/GenBank/DDBJ whole genome shotgun (WGS) entry which is preliminary data.</text>
</comment>
<dbReference type="Proteomes" id="UP001319060">
    <property type="component" value="Unassembled WGS sequence"/>
</dbReference>
<accession>A0ABS2ZG31</accession>
<gene>
    <name evidence="2" type="ORF">JYA64_13415</name>
</gene>
<dbReference type="RefSeq" id="WP_188400639.1">
    <property type="nucleotide sequence ID" value="NZ_BMCE01000001.1"/>
</dbReference>
<sequence length="69" mass="7965">MKLWLAAFILSLLFLGIGIGYYATKLYDKSIAKGFFTTLLAIIIPFCLFMGFIYLYGLYNHGNPLQFKW</sequence>
<keyword evidence="3" id="KW-1185">Reference proteome</keyword>
<keyword evidence="1" id="KW-0472">Membrane</keyword>
<dbReference type="EMBL" id="JAFHKS010000044">
    <property type="protein sequence ID" value="MBN3546298.1"/>
    <property type="molecule type" value="Genomic_DNA"/>
</dbReference>